<dbReference type="EMBL" id="JYDT01000026">
    <property type="protein sequence ID" value="KRY89973.1"/>
    <property type="molecule type" value="Genomic_DNA"/>
</dbReference>
<feature type="region of interest" description="Disordered" evidence="1">
    <location>
        <begin position="63"/>
        <end position="116"/>
    </location>
</feature>
<evidence type="ECO:0000313" key="3">
    <source>
        <dbReference type="EMBL" id="KRY89973.1"/>
    </source>
</evidence>
<dbReference type="EMBL" id="JYDT01000044">
    <property type="protein sequence ID" value="KRY88216.1"/>
    <property type="molecule type" value="Genomic_DNA"/>
</dbReference>
<protein>
    <recommendedName>
        <fullName evidence="5">Retrovirus-related Pol polyprotein from transposon TNT 1-94</fullName>
    </recommendedName>
</protein>
<evidence type="ECO:0000313" key="4">
    <source>
        <dbReference type="Proteomes" id="UP000054995"/>
    </source>
</evidence>
<sequence>MTPEEAWSGRKPNLAHLKVFGCLAMVHVPSGQRKKSELKSNEQKKIDVTRDVKFSESRSRFLSCHWSKEESTNPPLNPDIGEEAMDPNPPHSLKVHANGDESIVPSPQPSAKTSPE</sequence>
<comment type="caution">
    <text evidence="3">The sequence shown here is derived from an EMBL/GenBank/DDBJ whole genome shotgun (WGS) entry which is preliminary data.</text>
</comment>
<dbReference type="Proteomes" id="UP000054995">
    <property type="component" value="Unassembled WGS sequence"/>
</dbReference>
<evidence type="ECO:0000256" key="1">
    <source>
        <dbReference type="SAM" id="MobiDB-lite"/>
    </source>
</evidence>
<name>A0A0V1FVM8_TRIPS</name>
<gene>
    <name evidence="2" type="ORF">T4D_16124</name>
    <name evidence="3" type="ORF">T4D_2362</name>
</gene>
<evidence type="ECO:0000313" key="2">
    <source>
        <dbReference type="EMBL" id="KRY88216.1"/>
    </source>
</evidence>
<dbReference type="OrthoDB" id="413361at2759"/>
<accession>A0A0V1FVM8</accession>
<proteinExistence type="predicted"/>
<evidence type="ECO:0008006" key="5">
    <source>
        <dbReference type="Google" id="ProtNLM"/>
    </source>
</evidence>
<reference evidence="3 4" key="1">
    <citation type="submission" date="2015-01" db="EMBL/GenBank/DDBJ databases">
        <title>Evolution of Trichinella species and genotypes.</title>
        <authorList>
            <person name="Korhonen P.K."/>
            <person name="Edoardo P."/>
            <person name="Giuseppe L.R."/>
            <person name="Gasser R.B."/>
        </authorList>
    </citation>
    <scope>NUCLEOTIDE SEQUENCE [LARGE SCALE GENOMIC DNA]</scope>
    <source>
        <strain evidence="3">ISS470</strain>
    </source>
</reference>
<dbReference type="AlphaFoldDB" id="A0A0V1FVM8"/>
<keyword evidence="4" id="KW-1185">Reference proteome</keyword>
<organism evidence="3 4">
    <name type="scientific">Trichinella pseudospiralis</name>
    <name type="common">Parasitic roundworm</name>
    <dbReference type="NCBI Taxonomy" id="6337"/>
    <lineage>
        <taxon>Eukaryota</taxon>
        <taxon>Metazoa</taxon>
        <taxon>Ecdysozoa</taxon>
        <taxon>Nematoda</taxon>
        <taxon>Enoplea</taxon>
        <taxon>Dorylaimia</taxon>
        <taxon>Trichinellida</taxon>
        <taxon>Trichinellidae</taxon>
        <taxon>Trichinella</taxon>
    </lineage>
</organism>